<evidence type="ECO:0000256" key="3">
    <source>
        <dbReference type="ARBA" id="ARBA00022597"/>
    </source>
</evidence>
<dbReference type="STRING" id="640635.SAMN04489806_0602"/>
<evidence type="ECO:0000256" key="4">
    <source>
        <dbReference type="ARBA" id="ARBA00022729"/>
    </source>
</evidence>
<feature type="chain" id="PRO_5038785721" evidence="5">
    <location>
        <begin position="22"/>
        <end position="412"/>
    </location>
</feature>
<evidence type="ECO:0000313" key="6">
    <source>
        <dbReference type="EMBL" id="SEB43511.1"/>
    </source>
</evidence>
<dbReference type="GO" id="GO:0015768">
    <property type="term" value="P:maltose transport"/>
    <property type="evidence" value="ECO:0007669"/>
    <property type="project" value="TreeGrafter"/>
</dbReference>
<name>A0A1H4JBA5_9MICO</name>
<dbReference type="CDD" id="cd13586">
    <property type="entry name" value="PBP2_Maltose_binding_like"/>
    <property type="match status" value="1"/>
</dbReference>
<accession>A0A1H4JBA5</accession>
<keyword evidence="7" id="KW-1185">Reference proteome</keyword>
<dbReference type="Proteomes" id="UP000199183">
    <property type="component" value="Unassembled WGS sequence"/>
</dbReference>
<keyword evidence="3" id="KW-0762">Sugar transport</keyword>
<dbReference type="GO" id="GO:1901982">
    <property type="term" value="F:maltose binding"/>
    <property type="evidence" value="ECO:0007669"/>
    <property type="project" value="TreeGrafter"/>
</dbReference>
<keyword evidence="2" id="KW-0813">Transport</keyword>
<evidence type="ECO:0000313" key="7">
    <source>
        <dbReference type="Proteomes" id="UP000199183"/>
    </source>
</evidence>
<dbReference type="PANTHER" id="PTHR30061">
    <property type="entry name" value="MALTOSE-BINDING PERIPLASMIC PROTEIN"/>
    <property type="match status" value="1"/>
</dbReference>
<dbReference type="PANTHER" id="PTHR30061:SF50">
    <property type="entry name" value="MALTOSE_MALTODEXTRIN-BINDING PERIPLASMIC PROTEIN"/>
    <property type="match status" value="1"/>
</dbReference>
<protein>
    <submittedName>
        <fullName evidence="6">Carbohydrate ABC transporter substrate-binding protein, CUT1 family</fullName>
    </submittedName>
</protein>
<dbReference type="PRINTS" id="PR00181">
    <property type="entry name" value="MALTOSEBP"/>
</dbReference>
<gene>
    <name evidence="6" type="ORF">SAMN04489806_0602</name>
</gene>
<reference evidence="6 7" key="1">
    <citation type="submission" date="2016-10" db="EMBL/GenBank/DDBJ databases">
        <authorList>
            <person name="de Groot N.N."/>
        </authorList>
    </citation>
    <scope>NUCLEOTIDE SEQUENCE [LARGE SCALE GENOMIC DNA]</scope>
    <source>
        <strain evidence="6 7">DSM 21799</strain>
    </source>
</reference>
<dbReference type="AlphaFoldDB" id="A0A1H4JBA5"/>
<dbReference type="PROSITE" id="PS51257">
    <property type="entry name" value="PROKAR_LIPOPROTEIN"/>
    <property type="match status" value="1"/>
</dbReference>
<dbReference type="EMBL" id="FNRY01000001">
    <property type="protein sequence ID" value="SEB43511.1"/>
    <property type="molecule type" value="Genomic_DNA"/>
</dbReference>
<dbReference type="OrthoDB" id="9766758at2"/>
<organism evidence="6 7">
    <name type="scientific">Paramicrobacterium humi</name>
    <dbReference type="NCBI Taxonomy" id="640635"/>
    <lineage>
        <taxon>Bacteria</taxon>
        <taxon>Bacillati</taxon>
        <taxon>Actinomycetota</taxon>
        <taxon>Actinomycetes</taxon>
        <taxon>Micrococcales</taxon>
        <taxon>Microbacteriaceae</taxon>
        <taxon>Paramicrobacterium</taxon>
    </lineage>
</organism>
<evidence type="ECO:0000256" key="2">
    <source>
        <dbReference type="ARBA" id="ARBA00022448"/>
    </source>
</evidence>
<dbReference type="Gene3D" id="3.40.190.10">
    <property type="entry name" value="Periplasmic binding protein-like II"/>
    <property type="match status" value="2"/>
</dbReference>
<feature type="signal peptide" evidence="5">
    <location>
        <begin position="1"/>
        <end position="21"/>
    </location>
</feature>
<dbReference type="InterPro" id="IPR006059">
    <property type="entry name" value="SBP"/>
</dbReference>
<dbReference type="GO" id="GO:0015144">
    <property type="term" value="F:carbohydrate transmembrane transporter activity"/>
    <property type="evidence" value="ECO:0007669"/>
    <property type="project" value="InterPro"/>
</dbReference>
<dbReference type="GO" id="GO:0042956">
    <property type="term" value="P:maltodextrin transmembrane transport"/>
    <property type="evidence" value="ECO:0007669"/>
    <property type="project" value="TreeGrafter"/>
</dbReference>
<keyword evidence="4 5" id="KW-0732">Signal</keyword>
<dbReference type="SUPFAM" id="SSF53850">
    <property type="entry name" value="Periplasmic binding protein-like II"/>
    <property type="match status" value="1"/>
</dbReference>
<dbReference type="InterPro" id="IPR006060">
    <property type="entry name" value="Maltose/Cyclodextrin-bd"/>
</dbReference>
<evidence type="ECO:0000256" key="5">
    <source>
        <dbReference type="SAM" id="SignalP"/>
    </source>
</evidence>
<dbReference type="RefSeq" id="WP_091179673.1">
    <property type="nucleotide sequence ID" value="NZ_FNRY01000001.1"/>
</dbReference>
<comment type="similarity">
    <text evidence="1">Belongs to the bacterial solute-binding protein 1 family.</text>
</comment>
<evidence type="ECO:0000256" key="1">
    <source>
        <dbReference type="ARBA" id="ARBA00008520"/>
    </source>
</evidence>
<proteinExistence type="inferred from homology"/>
<sequence length="412" mass="43253">MRVKNHPILAIGAMTAAAALALTGCSAGGSSDSGDSGKSGSTTLTVWVDADRASVMKDAAAAFTKESGVKVKLVQKDFGKIQDEFVQQVPTGKGPDITIAAHDWLGNFVTNGVVQPIELGDTAGDFQEIAINAMSYEGQTYGLPYSIENIALLRNTDLAPKAPTSYDEMVQMGKDAGTEFPFLVQVGEQSDPYHLYPFQTSFGAPVFGTNDDGSYNPEDLQIGNEGGVKFANWLAEQGKAGLLKTTIDGDIAKEKFVSGASPFLITGPWNVQAAQDAGINLAVDPIPSAGGQDAQPFVGVQGFVISAKSKNVLAATEFLTNYIGTKDVQVDLYNVGKRAPALTAAFEEVSSNPITAAFGKVGANGVPMPSIPEMGAVWQYWGVTEADIINGKGDPTALWQKMADDIKAAIEG</sequence>
<dbReference type="GO" id="GO:0055052">
    <property type="term" value="C:ATP-binding cassette (ABC) transporter complex, substrate-binding subunit-containing"/>
    <property type="evidence" value="ECO:0007669"/>
    <property type="project" value="TreeGrafter"/>
</dbReference>
<dbReference type="Pfam" id="PF13416">
    <property type="entry name" value="SBP_bac_8"/>
    <property type="match status" value="1"/>
</dbReference>